<evidence type="ECO:0000313" key="11">
    <source>
        <dbReference type="Proteomes" id="UP000001064"/>
    </source>
</evidence>
<organism evidence="10 11">
    <name type="scientific">Dictyostelium purpureum</name>
    <name type="common">Slime mold</name>
    <dbReference type="NCBI Taxonomy" id="5786"/>
    <lineage>
        <taxon>Eukaryota</taxon>
        <taxon>Amoebozoa</taxon>
        <taxon>Evosea</taxon>
        <taxon>Eumycetozoa</taxon>
        <taxon>Dictyostelia</taxon>
        <taxon>Dictyosteliales</taxon>
        <taxon>Dictyosteliaceae</taxon>
        <taxon>Dictyostelium</taxon>
    </lineage>
</organism>
<dbReference type="InterPro" id="IPR038765">
    <property type="entry name" value="Papain-like_cys_pep_sf"/>
</dbReference>
<comment type="similarity">
    <text evidence="1">Belongs to the peptidase C1 family.</text>
</comment>
<gene>
    <name evidence="10" type="ORF">DICPUDRAFT_77394</name>
</gene>
<dbReference type="Gene3D" id="3.90.70.10">
    <property type="entry name" value="Cysteine proteinases"/>
    <property type="match status" value="1"/>
</dbReference>
<dbReference type="GO" id="GO:0051603">
    <property type="term" value="P:proteolysis involved in protein catabolic process"/>
    <property type="evidence" value="ECO:0000318"/>
    <property type="project" value="GO_Central"/>
</dbReference>
<keyword evidence="4" id="KW-0378">Hydrolase</keyword>
<dbReference type="InterPro" id="IPR000668">
    <property type="entry name" value="Peptidase_C1A_C"/>
</dbReference>
<dbReference type="InterPro" id="IPR039417">
    <property type="entry name" value="Peptidase_C1A_papain-like"/>
</dbReference>
<protein>
    <recommendedName>
        <fullName evidence="12">Peptidase C1A papain C-terminal domain-containing protein</fullName>
    </recommendedName>
</protein>
<dbReference type="PANTHER" id="PTHR12411">
    <property type="entry name" value="CYSTEINE PROTEASE FAMILY C1-RELATED"/>
    <property type="match status" value="1"/>
</dbReference>
<dbReference type="GO" id="GO:0004197">
    <property type="term" value="F:cysteine-type endopeptidase activity"/>
    <property type="evidence" value="ECO:0000318"/>
    <property type="project" value="GO_Central"/>
</dbReference>
<evidence type="ECO:0000256" key="3">
    <source>
        <dbReference type="ARBA" id="ARBA00022729"/>
    </source>
</evidence>
<dbReference type="InterPro" id="IPR013201">
    <property type="entry name" value="Prot_inhib_I29"/>
</dbReference>
<keyword evidence="11" id="KW-1185">Reference proteome</keyword>
<feature type="domain" description="Peptidase C1A papain C-terminal" evidence="8">
    <location>
        <begin position="112"/>
        <end position="323"/>
    </location>
</feature>
<feature type="domain" description="Cathepsin propeptide inhibitor" evidence="9">
    <location>
        <begin position="33"/>
        <end position="88"/>
    </location>
</feature>
<dbReference type="InParanoid" id="F0ZGH2"/>
<keyword evidence="2" id="KW-0645">Protease</keyword>
<dbReference type="KEGG" id="dpp:DICPUDRAFT_77394"/>
<keyword evidence="4" id="KW-0788">Thiol protease</keyword>
<evidence type="ECO:0000259" key="8">
    <source>
        <dbReference type="SMART" id="SM00645"/>
    </source>
</evidence>
<evidence type="ECO:0000256" key="4">
    <source>
        <dbReference type="ARBA" id="ARBA00022807"/>
    </source>
</evidence>
<evidence type="ECO:0000259" key="9">
    <source>
        <dbReference type="SMART" id="SM00848"/>
    </source>
</evidence>
<evidence type="ECO:0008006" key="12">
    <source>
        <dbReference type="Google" id="ProtNLM"/>
    </source>
</evidence>
<evidence type="ECO:0000313" key="10">
    <source>
        <dbReference type="EMBL" id="EGC36943.1"/>
    </source>
</evidence>
<evidence type="ECO:0000256" key="1">
    <source>
        <dbReference type="ARBA" id="ARBA00008455"/>
    </source>
</evidence>
<dbReference type="GO" id="GO:2001235">
    <property type="term" value="P:positive regulation of apoptotic signaling pathway"/>
    <property type="evidence" value="ECO:0000318"/>
    <property type="project" value="GO_Central"/>
</dbReference>
<dbReference type="OMA" id="CCACFFA"/>
<dbReference type="SMART" id="SM00645">
    <property type="entry name" value="Pept_C1"/>
    <property type="match status" value="1"/>
</dbReference>
<evidence type="ECO:0000256" key="2">
    <source>
        <dbReference type="ARBA" id="ARBA00022670"/>
    </source>
</evidence>
<feature type="chain" id="PRO_5018734109" description="Peptidase C1A papain C-terminal domain-containing protein" evidence="7">
    <location>
        <begin position="21"/>
        <end position="325"/>
    </location>
</feature>
<keyword evidence="5" id="KW-0865">Zymogen</keyword>
<dbReference type="OrthoDB" id="10259130at2759"/>
<evidence type="ECO:0000256" key="5">
    <source>
        <dbReference type="ARBA" id="ARBA00023145"/>
    </source>
</evidence>
<keyword evidence="3 7" id="KW-0732">Signal</keyword>
<dbReference type="STRING" id="5786.F0ZGH2"/>
<dbReference type="Pfam" id="PF08246">
    <property type="entry name" value="Inhibitor_I29"/>
    <property type="match status" value="1"/>
</dbReference>
<evidence type="ECO:0000256" key="7">
    <source>
        <dbReference type="SAM" id="SignalP"/>
    </source>
</evidence>
<dbReference type="GO" id="GO:0008656">
    <property type="term" value="F:cysteine-type endopeptidase activator activity involved in apoptotic process"/>
    <property type="evidence" value="ECO:0000318"/>
    <property type="project" value="GO_Central"/>
</dbReference>
<dbReference type="GO" id="GO:0005764">
    <property type="term" value="C:lysosome"/>
    <property type="evidence" value="ECO:0000318"/>
    <property type="project" value="GO_Central"/>
</dbReference>
<dbReference type="CDD" id="cd02248">
    <property type="entry name" value="Peptidase_C1A"/>
    <property type="match status" value="1"/>
</dbReference>
<dbReference type="FunFam" id="3.90.70.10:FF:000039">
    <property type="entry name" value="Cysteine proteinase 2, putative"/>
    <property type="match status" value="1"/>
</dbReference>
<dbReference type="Pfam" id="PF00112">
    <property type="entry name" value="Peptidase_C1"/>
    <property type="match status" value="1"/>
</dbReference>
<dbReference type="AlphaFoldDB" id="F0ZGH2"/>
<feature type="signal peptide" evidence="7">
    <location>
        <begin position="1"/>
        <end position="20"/>
    </location>
</feature>
<accession>F0ZGH2</accession>
<dbReference type="GeneID" id="10503904"/>
<dbReference type="EMBL" id="GL871012">
    <property type="protein sequence ID" value="EGC36943.1"/>
    <property type="molecule type" value="Genomic_DNA"/>
</dbReference>
<sequence>MKYYFIGFILLIFLNQNVFCNKLFTEIIYQNKFISWANENNKFYETLDFKKRYEIFKYNMDFIYSWNKGNSQTILGLNKYADLSNEEYKSLFLGSNIKTQNYIRINSSRYDIPTTFDWRLKGAVTPVKNQGFCNSGYAFSAIGSLESSNKIENGQLIRLSEQNLIDCSGSEGNRGCDGGTVVNSFNYLFKHQNGKIPKESSYPYEAQKSKCRFKDQFIGATLNNFANLISDESTIQNAVATKGPVSVAIDASSIFFQLYFGGVYDDLFCSNIYTNHFVLIVGYTENYWIVKNSYGEDYGIDGYIYMKKGKNLCGIANNPTIPIII</sequence>
<proteinExistence type="inferred from homology"/>
<dbReference type="eggNOG" id="KOG1543">
    <property type="taxonomic scope" value="Eukaryota"/>
</dbReference>
<dbReference type="GO" id="GO:0006955">
    <property type="term" value="P:immune response"/>
    <property type="evidence" value="ECO:0000318"/>
    <property type="project" value="GO_Central"/>
</dbReference>
<dbReference type="SUPFAM" id="SSF54001">
    <property type="entry name" value="Cysteine proteinases"/>
    <property type="match status" value="1"/>
</dbReference>
<dbReference type="RefSeq" id="XP_003286511.1">
    <property type="nucleotide sequence ID" value="XM_003286463.1"/>
</dbReference>
<keyword evidence="6" id="KW-1015">Disulfide bond</keyword>
<reference evidence="11" key="1">
    <citation type="journal article" date="2011" name="Genome Biol.">
        <title>Comparative genomics of the social amoebae Dictyostelium discoideum and Dictyostelium purpureum.</title>
        <authorList>
            <consortium name="US DOE Joint Genome Institute (JGI-PGF)"/>
            <person name="Sucgang R."/>
            <person name="Kuo A."/>
            <person name="Tian X."/>
            <person name="Salerno W."/>
            <person name="Parikh A."/>
            <person name="Feasley C.L."/>
            <person name="Dalin E."/>
            <person name="Tu H."/>
            <person name="Huang E."/>
            <person name="Barry K."/>
            <person name="Lindquist E."/>
            <person name="Shapiro H."/>
            <person name="Bruce D."/>
            <person name="Schmutz J."/>
            <person name="Salamov A."/>
            <person name="Fey P."/>
            <person name="Gaudet P."/>
            <person name="Anjard C."/>
            <person name="Babu M.M."/>
            <person name="Basu S."/>
            <person name="Bushmanova Y."/>
            <person name="van der Wel H."/>
            <person name="Katoh-Kurasawa M."/>
            <person name="Dinh C."/>
            <person name="Coutinho P.M."/>
            <person name="Saito T."/>
            <person name="Elias M."/>
            <person name="Schaap P."/>
            <person name="Kay R.R."/>
            <person name="Henrissat B."/>
            <person name="Eichinger L."/>
            <person name="Rivero F."/>
            <person name="Putnam N.H."/>
            <person name="West C.M."/>
            <person name="Loomis W.F."/>
            <person name="Chisholm R.L."/>
            <person name="Shaulsky G."/>
            <person name="Strassmann J.E."/>
            <person name="Queller D.C."/>
            <person name="Kuspa A."/>
            <person name="Grigoriev I.V."/>
        </authorList>
    </citation>
    <scope>NUCLEOTIDE SEQUENCE [LARGE SCALE GENOMIC DNA]</scope>
    <source>
        <strain evidence="11">QSDP1</strain>
    </source>
</reference>
<dbReference type="SMART" id="SM00848">
    <property type="entry name" value="Inhibitor_I29"/>
    <property type="match status" value="1"/>
</dbReference>
<dbReference type="InterPro" id="IPR013128">
    <property type="entry name" value="Peptidase_C1A"/>
</dbReference>
<dbReference type="VEuPathDB" id="AmoebaDB:DICPUDRAFT_77394"/>
<name>F0ZGH2_DICPU</name>
<dbReference type="Proteomes" id="UP000001064">
    <property type="component" value="Unassembled WGS sequence"/>
</dbReference>
<dbReference type="GO" id="GO:0005615">
    <property type="term" value="C:extracellular space"/>
    <property type="evidence" value="ECO:0000318"/>
    <property type="project" value="GO_Central"/>
</dbReference>
<evidence type="ECO:0000256" key="6">
    <source>
        <dbReference type="ARBA" id="ARBA00023157"/>
    </source>
</evidence>